<proteinExistence type="predicted"/>
<dbReference type="KEGG" id="cthr:CTHT_0050390"/>
<dbReference type="HOGENOM" id="CLU_164231_0_0_1"/>
<name>G0SD12_CHATD</name>
<organism evidence="3">
    <name type="scientific">Chaetomium thermophilum (strain DSM 1495 / CBS 144.50 / IMI 039719)</name>
    <name type="common">Thermochaetoides thermophila</name>
    <dbReference type="NCBI Taxonomy" id="759272"/>
    <lineage>
        <taxon>Eukaryota</taxon>
        <taxon>Fungi</taxon>
        <taxon>Dikarya</taxon>
        <taxon>Ascomycota</taxon>
        <taxon>Pezizomycotina</taxon>
        <taxon>Sordariomycetes</taxon>
        <taxon>Sordariomycetidae</taxon>
        <taxon>Sordariales</taxon>
        <taxon>Chaetomiaceae</taxon>
        <taxon>Thermochaetoides</taxon>
    </lineage>
</organism>
<accession>G0SD12</accession>
<dbReference type="OrthoDB" id="3799394at2759"/>
<dbReference type="GeneID" id="18259077"/>
<dbReference type="AlphaFoldDB" id="G0SD12"/>
<dbReference type="Proteomes" id="UP000008066">
    <property type="component" value="Unassembled WGS sequence"/>
</dbReference>
<gene>
    <name evidence="2" type="ORF">CTHT_0050390</name>
</gene>
<feature type="signal peptide" evidence="1">
    <location>
        <begin position="1"/>
        <end position="19"/>
    </location>
</feature>
<sequence length="135" mass="14241">MQLSYISLFLTALLGAASAADRLESRAARPPETLVTIIKPTAVTKFPPLPTHTYKPCGGYRITPLKCDDGEICIDNPYNTSGCGLACDLPGICVKPIMCGGIAGFRCPDGKKCFDDPRDDCDPLKGGADCAGLCI</sequence>
<protein>
    <submittedName>
        <fullName evidence="2">Uncharacterized protein</fullName>
    </submittedName>
</protein>
<dbReference type="eggNOG" id="ENOG502STCJ">
    <property type="taxonomic scope" value="Eukaryota"/>
</dbReference>
<evidence type="ECO:0000256" key="1">
    <source>
        <dbReference type="SAM" id="SignalP"/>
    </source>
</evidence>
<dbReference type="EMBL" id="GL988045">
    <property type="protein sequence ID" value="EGS18442.1"/>
    <property type="molecule type" value="Genomic_DNA"/>
</dbReference>
<keyword evidence="3" id="KW-1185">Reference proteome</keyword>
<dbReference type="RefSeq" id="XP_006695387.1">
    <property type="nucleotide sequence ID" value="XM_006695324.1"/>
</dbReference>
<keyword evidence="1" id="KW-0732">Signal</keyword>
<feature type="chain" id="PRO_5003409479" evidence="1">
    <location>
        <begin position="20"/>
        <end position="135"/>
    </location>
</feature>
<reference evidence="2 3" key="1">
    <citation type="journal article" date="2011" name="Cell">
        <title>Insight into structure and assembly of the nuclear pore complex by utilizing the genome of a eukaryotic thermophile.</title>
        <authorList>
            <person name="Amlacher S."/>
            <person name="Sarges P."/>
            <person name="Flemming D."/>
            <person name="van Noort V."/>
            <person name="Kunze R."/>
            <person name="Devos D.P."/>
            <person name="Arumugam M."/>
            <person name="Bork P."/>
            <person name="Hurt E."/>
        </authorList>
    </citation>
    <scope>NUCLEOTIDE SEQUENCE [LARGE SCALE GENOMIC DNA]</scope>
    <source>
        <strain evidence="3">DSM 1495 / CBS 144.50 / IMI 039719</strain>
    </source>
</reference>
<evidence type="ECO:0000313" key="2">
    <source>
        <dbReference type="EMBL" id="EGS18442.1"/>
    </source>
</evidence>
<evidence type="ECO:0000313" key="3">
    <source>
        <dbReference type="Proteomes" id="UP000008066"/>
    </source>
</evidence>